<gene>
    <name evidence="2" type="ORF">GACE_2015</name>
</gene>
<sequence>MEKELKVIKEVILEIAEEHGIEVEKVVLFGSRARGDFKEDSDWDILIVTNERLDKNAKSKFILEVRREIVWKLEVPVDVIVVDSNKYGEYEQVYGSVIGQAASEGITV</sequence>
<organism evidence="2 3">
    <name type="scientific">Geoglobus acetivorans</name>
    <dbReference type="NCBI Taxonomy" id="565033"/>
    <lineage>
        <taxon>Archaea</taxon>
        <taxon>Methanobacteriati</taxon>
        <taxon>Methanobacteriota</taxon>
        <taxon>Archaeoglobi</taxon>
        <taxon>Archaeoglobales</taxon>
        <taxon>Archaeoglobaceae</taxon>
        <taxon>Geoglobus</taxon>
    </lineage>
</organism>
<reference evidence="2 3" key="1">
    <citation type="journal article" date="2015" name="Appl. Environ. Microbiol.">
        <title>The Geoglobus acetivorans genome: Fe(III) reduction, acetate utilization, autotrophic growth, and degradation of aromatic compounds in a hyperthermophilic archaeon.</title>
        <authorList>
            <person name="Mardanov A.V."/>
            <person name="Slododkina G.B."/>
            <person name="Slobodkin A.I."/>
            <person name="Beletsky A.V."/>
            <person name="Gavrilov S.N."/>
            <person name="Kublanov I.V."/>
            <person name="Bonch-Osmolovskaya E.A."/>
            <person name="Skryabin K.G."/>
            <person name="Ravin N.V."/>
        </authorList>
    </citation>
    <scope>NUCLEOTIDE SEQUENCE [LARGE SCALE GENOMIC DNA]</scope>
    <source>
        <strain evidence="2 3">SBH6</strain>
    </source>
</reference>
<dbReference type="HOGENOM" id="CLU_130257_3_3_2"/>
<evidence type="ECO:0000313" key="3">
    <source>
        <dbReference type="Proteomes" id="UP000030624"/>
    </source>
</evidence>
<evidence type="ECO:0000259" key="1">
    <source>
        <dbReference type="Pfam" id="PF01909"/>
    </source>
</evidence>
<dbReference type="Pfam" id="PF01909">
    <property type="entry name" value="NTP_transf_2"/>
    <property type="match status" value="1"/>
</dbReference>
<dbReference type="KEGG" id="gac:GACE_2015"/>
<dbReference type="eggNOG" id="arCOG01195">
    <property type="taxonomic scope" value="Archaea"/>
</dbReference>
<dbReference type="GeneID" id="24798585"/>
<dbReference type="InterPro" id="IPR052548">
    <property type="entry name" value="Type_VII_TA_antitoxin"/>
</dbReference>
<dbReference type="PANTHER" id="PTHR33933:SF3">
    <property type="entry name" value="PROTEIN ADENYLYLTRANSFERASE MJ0604-RELATED"/>
    <property type="match status" value="1"/>
</dbReference>
<dbReference type="Proteomes" id="UP000030624">
    <property type="component" value="Chromosome"/>
</dbReference>
<dbReference type="InterPro" id="IPR002934">
    <property type="entry name" value="Polymerase_NTP_transf_dom"/>
</dbReference>
<dbReference type="RefSeq" id="WP_052400285.1">
    <property type="nucleotide sequence ID" value="NZ_CP009552.1"/>
</dbReference>
<keyword evidence="2" id="KW-0808">Transferase</keyword>
<dbReference type="EMBL" id="CP009552">
    <property type="protein sequence ID" value="AIY91039.1"/>
    <property type="molecule type" value="Genomic_DNA"/>
</dbReference>
<name>A0A0A7GG59_GEOAI</name>
<dbReference type="SUPFAM" id="SSF81301">
    <property type="entry name" value="Nucleotidyltransferase"/>
    <property type="match status" value="1"/>
</dbReference>
<protein>
    <submittedName>
        <fullName evidence="2">Nucleotidyltransferase</fullName>
    </submittedName>
</protein>
<evidence type="ECO:0000313" key="2">
    <source>
        <dbReference type="EMBL" id="AIY91039.1"/>
    </source>
</evidence>
<dbReference type="AlphaFoldDB" id="A0A0A7GG59"/>
<dbReference type="PANTHER" id="PTHR33933">
    <property type="entry name" value="NUCLEOTIDYLTRANSFERASE"/>
    <property type="match status" value="1"/>
</dbReference>
<feature type="domain" description="Polymerase nucleotidyl transferase" evidence="1">
    <location>
        <begin position="9"/>
        <end position="85"/>
    </location>
</feature>
<dbReference type="STRING" id="565033.GACE_2015"/>
<dbReference type="CDD" id="cd05403">
    <property type="entry name" value="NT_KNTase_like"/>
    <property type="match status" value="1"/>
</dbReference>
<dbReference type="Gene3D" id="3.30.460.10">
    <property type="entry name" value="Beta Polymerase, domain 2"/>
    <property type="match status" value="1"/>
</dbReference>
<dbReference type="InterPro" id="IPR043519">
    <property type="entry name" value="NT_sf"/>
</dbReference>
<dbReference type="GO" id="GO:0016779">
    <property type="term" value="F:nucleotidyltransferase activity"/>
    <property type="evidence" value="ECO:0007669"/>
    <property type="project" value="InterPro"/>
</dbReference>
<proteinExistence type="predicted"/>
<accession>A0A0A7GG59</accession>